<evidence type="ECO:0000313" key="1">
    <source>
        <dbReference type="EMBL" id="RDF11642.1"/>
    </source>
</evidence>
<accession>A0A369ZUI6</accession>
<sequence length="166" mass="19434">MNAFIEKIEENLAQFTPFEDEQATVFGNYFAKNEAKVSFFIGEIRHTAAILSQQNEVAYAEIYAKKLLEQVDALQKAVKSIQKKSKLAAFSSNYRFPRNVHALPVGKRLIEYRKALRILNDKISWLLDKQYHAPNDAERTHYQQQIQETEFRRKKCLSAIERLEEH</sequence>
<dbReference type="Pfam" id="PF07445">
    <property type="entry name" value="PriC"/>
    <property type="match status" value="1"/>
</dbReference>
<dbReference type="InterPro" id="IPR010890">
    <property type="entry name" value="PriC"/>
</dbReference>
<comment type="caution">
    <text evidence="1">The sequence shown here is derived from an EMBL/GenBank/DDBJ whole genome shotgun (WGS) entry which is preliminary data.</text>
</comment>
<dbReference type="RefSeq" id="WP_111353056.1">
    <property type="nucleotide sequence ID" value="NZ_QEQF01000001.1"/>
</dbReference>
<gene>
    <name evidence="1" type="ORF">DPV92_00205</name>
</gene>
<organism evidence="1 2">
    <name type="scientific">Haemophilus paraphrohaemolyticus</name>
    <dbReference type="NCBI Taxonomy" id="736"/>
    <lineage>
        <taxon>Bacteria</taxon>
        <taxon>Pseudomonadati</taxon>
        <taxon>Pseudomonadota</taxon>
        <taxon>Gammaproteobacteria</taxon>
        <taxon>Pasteurellales</taxon>
        <taxon>Pasteurellaceae</taxon>
        <taxon>Haemophilus</taxon>
    </lineage>
</organism>
<dbReference type="AlphaFoldDB" id="A0A369ZUI6"/>
<proteinExistence type="predicted"/>
<protein>
    <submittedName>
        <fullName evidence="1">Primosomal replication protein N</fullName>
    </submittedName>
</protein>
<keyword evidence="2" id="KW-1185">Reference proteome</keyword>
<dbReference type="Proteomes" id="UP000253945">
    <property type="component" value="Unassembled WGS sequence"/>
</dbReference>
<evidence type="ECO:0000313" key="2">
    <source>
        <dbReference type="Proteomes" id="UP000253945"/>
    </source>
</evidence>
<reference evidence="1 2" key="1">
    <citation type="submission" date="2018-05" db="EMBL/GenBank/DDBJ databases">
        <title>Draft Genome Sequences for a Diverse set of 7 Haemophilus Species.</title>
        <authorList>
            <person name="Nichols M."/>
            <person name="Topaz N."/>
            <person name="Wang X."/>
            <person name="Wang X."/>
            <person name="Boxrud D."/>
        </authorList>
    </citation>
    <scope>NUCLEOTIDE SEQUENCE [LARGE SCALE GENOMIC DNA]</scope>
    <source>
        <strain evidence="1 2">C2014016342</strain>
    </source>
</reference>
<name>A0A369ZUI6_9PAST</name>
<dbReference type="EMBL" id="QEQF01000001">
    <property type="protein sequence ID" value="RDF11642.1"/>
    <property type="molecule type" value="Genomic_DNA"/>
</dbReference>